<organism evidence="2 3">
    <name type="scientific">Lepraria finkii</name>
    <dbReference type="NCBI Taxonomy" id="1340010"/>
    <lineage>
        <taxon>Eukaryota</taxon>
        <taxon>Fungi</taxon>
        <taxon>Dikarya</taxon>
        <taxon>Ascomycota</taxon>
        <taxon>Pezizomycotina</taxon>
        <taxon>Lecanoromycetes</taxon>
        <taxon>OSLEUM clade</taxon>
        <taxon>Lecanoromycetidae</taxon>
        <taxon>Lecanorales</taxon>
        <taxon>Lecanorineae</taxon>
        <taxon>Stereocaulaceae</taxon>
        <taxon>Lepraria</taxon>
    </lineage>
</organism>
<evidence type="ECO:0000256" key="1">
    <source>
        <dbReference type="SAM" id="Phobius"/>
    </source>
</evidence>
<sequence length="151" mass="16456">MTMCNYVPTKEEKFRKPMLRPGQSPLPRFESPTVFPILYALTAGRLTKAIAAWKIERGADIATFEGLLGSRTIGSALIAASQMKSINLLGLALILLWSLSPLGGQASLKTPSLPSSPTATPLNFSYIGYNTTYNMGYADQREAQLNIVRAF</sequence>
<gene>
    <name evidence="2" type="ORF">ABVK25_004939</name>
</gene>
<comment type="caution">
    <text evidence="2">The sequence shown here is derived from an EMBL/GenBank/DDBJ whole genome shotgun (WGS) entry which is preliminary data.</text>
</comment>
<keyword evidence="1" id="KW-0472">Membrane</keyword>
<accession>A0ABR4BC63</accession>
<keyword evidence="3" id="KW-1185">Reference proteome</keyword>
<feature type="transmembrane region" description="Helical" evidence="1">
    <location>
        <begin position="88"/>
        <end position="108"/>
    </location>
</feature>
<reference evidence="2 3" key="1">
    <citation type="submission" date="2024-09" db="EMBL/GenBank/DDBJ databases">
        <title>Rethinking Asexuality: The Enigmatic Case of Functional Sexual Genes in Lepraria (Stereocaulaceae).</title>
        <authorList>
            <person name="Doellman M."/>
            <person name="Sun Y."/>
            <person name="Barcenas-Pena A."/>
            <person name="Lumbsch H.T."/>
            <person name="Grewe F."/>
        </authorList>
    </citation>
    <scope>NUCLEOTIDE SEQUENCE [LARGE SCALE GENOMIC DNA]</scope>
    <source>
        <strain evidence="2 3">Grewe 0041</strain>
    </source>
</reference>
<dbReference type="EMBL" id="JBHFEH010000014">
    <property type="protein sequence ID" value="KAL2054636.1"/>
    <property type="molecule type" value="Genomic_DNA"/>
</dbReference>
<dbReference type="Proteomes" id="UP001590951">
    <property type="component" value="Unassembled WGS sequence"/>
</dbReference>
<name>A0ABR4BC63_9LECA</name>
<keyword evidence="1" id="KW-0812">Transmembrane</keyword>
<proteinExistence type="predicted"/>
<protein>
    <submittedName>
        <fullName evidence="2">Uncharacterized protein</fullName>
    </submittedName>
</protein>
<evidence type="ECO:0000313" key="3">
    <source>
        <dbReference type="Proteomes" id="UP001590951"/>
    </source>
</evidence>
<keyword evidence="1" id="KW-1133">Transmembrane helix</keyword>
<evidence type="ECO:0000313" key="2">
    <source>
        <dbReference type="EMBL" id="KAL2054636.1"/>
    </source>
</evidence>